<accession>A0A5B7D0Q9</accession>
<protein>
    <submittedName>
        <fullName evidence="1">Uncharacterized protein</fullName>
    </submittedName>
</protein>
<dbReference type="EMBL" id="VSRR010000273">
    <property type="protein sequence ID" value="MPC13313.1"/>
    <property type="molecule type" value="Genomic_DNA"/>
</dbReference>
<organism evidence="1 2">
    <name type="scientific">Portunus trituberculatus</name>
    <name type="common">Swimming crab</name>
    <name type="synonym">Neptunus trituberculatus</name>
    <dbReference type="NCBI Taxonomy" id="210409"/>
    <lineage>
        <taxon>Eukaryota</taxon>
        <taxon>Metazoa</taxon>
        <taxon>Ecdysozoa</taxon>
        <taxon>Arthropoda</taxon>
        <taxon>Crustacea</taxon>
        <taxon>Multicrustacea</taxon>
        <taxon>Malacostraca</taxon>
        <taxon>Eumalacostraca</taxon>
        <taxon>Eucarida</taxon>
        <taxon>Decapoda</taxon>
        <taxon>Pleocyemata</taxon>
        <taxon>Brachyura</taxon>
        <taxon>Eubrachyura</taxon>
        <taxon>Portunoidea</taxon>
        <taxon>Portunidae</taxon>
        <taxon>Portuninae</taxon>
        <taxon>Portunus</taxon>
    </lineage>
</organism>
<sequence>MKIRKTWKEKLYRRDVRPGLQDASGKHWLREEVGDSPRVCRRFPADNKTRGEGAEYFPADFVEELRKKGADVYGRDIRFPRGSLCLFQNAASLSSAASKSVQTLRVPTMSSETRESCLFLFHSVSACCIPPRNGTLSKATGRPRDCLKRY</sequence>
<dbReference type="Proteomes" id="UP000324222">
    <property type="component" value="Unassembled WGS sequence"/>
</dbReference>
<gene>
    <name evidence="1" type="ORF">E2C01_006044</name>
</gene>
<dbReference type="AlphaFoldDB" id="A0A5B7D0Q9"/>
<evidence type="ECO:0000313" key="2">
    <source>
        <dbReference type="Proteomes" id="UP000324222"/>
    </source>
</evidence>
<keyword evidence="2" id="KW-1185">Reference proteome</keyword>
<name>A0A5B7D0Q9_PORTR</name>
<evidence type="ECO:0000313" key="1">
    <source>
        <dbReference type="EMBL" id="MPC13313.1"/>
    </source>
</evidence>
<reference evidence="1 2" key="1">
    <citation type="submission" date="2019-05" db="EMBL/GenBank/DDBJ databases">
        <title>Another draft genome of Portunus trituberculatus and its Hox gene families provides insights of decapod evolution.</title>
        <authorList>
            <person name="Jeong J.-H."/>
            <person name="Song I."/>
            <person name="Kim S."/>
            <person name="Choi T."/>
            <person name="Kim D."/>
            <person name="Ryu S."/>
            <person name="Kim W."/>
        </authorList>
    </citation>
    <scope>NUCLEOTIDE SEQUENCE [LARGE SCALE GENOMIC DNA]</scope>
    <source>
        <tissue evidence="1">Muscle</tissue>
    </source>
</reference>
<proteinExistence type="predicted"/>
<comment type="caution">
    <text evidence="1">The sequence shown here is derived from an EMBL/GenBank/DDBJ whole genome shotgun (WGS) entry which is preliminary data.</text>
</comment>